<dbReference type="InterPro" id="IPR036291">
    <property type="entry name" value="NAD(P)-bd_dom_sf"/>
</dbReference>
<dbReference type="SUPFAM" id="SSF51735">
    <property type="entry name" value="NAD(P)-binding Rossmann-fold domains"/>
    <property type="match status" value="1"/>
</dbReference>
<keyword evidence="5" id="KW-0057">Aromatic amino acid biosynthesis</keyword>
<dbReference type="InterPro" id="IPR013708">
    <property type="entry name" value="Shikimate_DH-bd_N"/>
</dbReference>
<evidence type="ECO:0000256" key="3">
    <source>
        <dbReference type="ARBA" id="ARBA00022857"/>
    </source>
</evidence>
<keyword evidence="2" id="KW-0028">Amino-acid biosynthesis</keyword>
<evidence type="ECO:0000256" key="2">
    <source>
        <dbReference type="ARBA" id="ARBA00022605"/>
    </source>
</evidence>
<dbReference type="PANTHER" id="PTHR21089">
    <property type="entry name" value="SHIKIMATE DEHYDROGENASE"/>
    <property type="match status" value="1"/>
</dbReference>
<dbReference type="GO" id="GO:0009073">
    <property type="term" value="P:aromatic amino acid family biosynthetic process"/>
    <property type="evidence" value="ECO:0007669"/>
    <property type="project" value="UniProtKB-KW"/>
</dbReference>
<feature type="domain" description="Quinate/shikimate 5-dehydrogenase/glutamyl-tRNA reductase" evidence="6">
    <location>
        <begin position="99"/>
        <end position="153"/>
    </location>
</feature>
<protein>
    <recommendedName>
        <fullName evidence="1">shikimate dehydrogenase (NADP(+))</fullName>
        <ecNumber evidence="1">1.1.1.25</ecNumber>
    </recommendedName>
</protein>
<evidence type="ECO:0000259" key="7">
    <source>
        <dbReference type="Pfam" id="PF08501"/>
    </source>
</evidence>
<keyword evidence="3" id="KW-0521">NADP</keyword>
<reference evidence="9" key="1">
    <citation type="submission" date="2018-05" db="EMBL/GenBank/DDBJ databases">
        <authorList>
            <person name="Lanie J.A."/>
            <person name="Ng W.-L."/>
            <person name="Kazmierczak K.M."/>
            <person name="Andrzejewski T.M."/>
            <person name="Davidsen T.M."/>
            <person name="Wayne K.J."/>
            <person name="Tettelin H."/>
            <person name="Glass J.I."/>
            <person name="Rusch D."/>
            <person name="Podicherti R."/>
            <person name="Tsui H.-C.T."/>
            <person name="Winkler M.E."/>
        </authorList>
    </citation>
    <scope>NUCLEOTIDE SEQUENCE</scope>
</reference>
<keyword evidence="4" id="KW-0560">Oxidoreductase</keyword>
<dbReference type="GO" id="GO:0008652">
    <property type="term" value="P:amino acid biosynthetic process"/>
    <property type="evidence" value="ECO:0007669"/>
    <property type="project" value="UniProtKB-KW"/>
</dbReference>
<gene>
    <name evidence="9" type="ORF">METZ01_LOCUS21722</name>
</gene>
<evidence type="ECO:0000256" key="5">
    <source>
        <dbReference type="ARBA" id="ARBA00023141"/>
    </source>
</evidence>
<evidence type="ECO:0000259" key="8">
    <source>
        <dbReference type="Pfam" id="PF18317"/>
    </source>
</evidence>
<dbReference type="AlphaFoldDB" id="A0A381PQX3"/>
<sequence length="259" mass="27534">VIQNAAFQEAQVDGVYVALRCDAEQMVGFMSGLGRSGGAGNVTLPHKEKAASVLDKPLEAVRRTGACNTFWGESGKLCGDNTDVEGFRRAQRHFLGGAATGYRVLLLGAGGAARAALVSLIDDEVQDVLILNRTVERARAVARRIGGDRVRVAESHSDVDDGEFDLVVNTTRLGLHSDDELPFDLERLSRADAVMDLVYGPSATAFVAASKRLGIPAVDGGEMLVHQGAAAFERWWGEEAPIDAMRQALEAARSSQAGA</sequence>
<feature type="domain" description="Shikimate dehydrogenase substrate binding N-terminal" evidence="7">
    <location>
        <begin position="2"/>
        <end position="69"/>
    </location>
</feature>
<accession>A0A381PQX3</accession>
<name>A0A381PQX3_9ZZZZ</name>
<dbReference type="InterPro" id="IPR046346">
    <property type="entry name" value="Aminoacid_DH-like_N_sf"/>
</dbReference>
<dbReference type="GO" id="GO:0004764">
    <property type="term" value="F:shikimate 3-dehydrogenase (NADP+) activity"/>
    <property type="evidence" value="ECO:0007669"/>
    <property type="project" value="UniProtKB-EC"/>
</dbReference>
<dbReference type="SUPFAM" id="SSF53223">
    <property type="entry name" value="Aminoacid dehydrogenase-like, N-terminal domain"/>
    <property type="match status" value="1"/>
</dbReference>
<dbReference type="InterPro" id="IPR022893">
    <property type="entry name" value="Shikimate_DH_fam"/>
</dbReference>
<dbReference type="GO" id="GO:0009423">
    <property type="term" value="P:chorismate biosynthetic process"/>
    <property type="evidence" value="ECO:0007669"/>
    <property type="project" value="UniProtKB-UniPathway"/>
</dbReference>
<feature type="non-terminal residue" evidence="9">
    <location>
        <position position="1"/>
    </location>
</feature>
<dbReference type="EMBL" id="UINC01001046">
    <property type="protein sequence ID" value="SUZ68868.1"/>
    <property type="molecule type" value="Genomic_DNA"/>
</dbReference>
<organism evidence="9">
    <name type="scientific">marine metagenome</name>
    <dbReference type="NCBI Taxonomy" id="408172"/>
    <lineage>
        <taxon>unclassified sequences</taxon>
        <taxon>metagenomes</taxon>
        <taxon>ecological metagenomes</taxon>
    </lineage>
</organism>
<dbReference type="Pfam" id="PF01488">
    <property type="entry name" value="Shikimate_DH"/>
    <property type="match status" value="1"/>
</dbReference>
<dbReference type="PANTHER" id="PTHR21089:SF1">
    <property type="entry name" value="BIFUNCTIONAL 3-DEHYDROQUINATE DEHYDRATASE_SHIKIMATE DEHYDROGENASE, CHLOROPLASTIC"/>
    <property type="match status" value="1"/>
</dbReference>
<dbReference type="Gene3D" id="3.40.50.720">
    <property type="entry name" value="NAD(P)-binding Rossmann-like Domain"/>
    <property type="match status" value="1"/>
</dbReference>
<evidence type="ECO:0000256" key="1">
    <source>
        <dbReference type="ARBA" id="ARBA00012962"/>
    </source>
</evidence>
<dbReference type="EC" id="1.1.1.25" evidence="1"/>
<dbReference type="Gene3D" id="3.40.50.10860">
    <property type="entry name" value="Leucine Dehydrogenase, chain A, domain 1"/>
    <property type="match status" value="1"/>
</dbReference>
<dbReference type="GO" id="GO:0019632">
    <property type="term" value="P:shikimate metabolic process"/>
    <property type="evidence" value="ECO:0007669"/>
    <property type="project" value="InterPro"/>
</dbReference>
<dbReference type="GO" id="GO:0050661">
    <property type="term" value="F:NADP binding"/>
    <property type="evidence" value="ECO:0007669"/>
    <property type="project" value="InterPro"/>
</dbReference>
<dbReference type="NCBIfam" id="TIGR00507">
    <property type="entry name" value="aroE"/>
    <property type="match status" value="1"/>
</dbReference>
<dbReference type="InterPro" id="IPR006151">
    <property type="entry name" value="Shikm_DH/Glu-tRNA_Rdtase"/>
</dbReference>
<evidence type="ECO:0000259" key="6">
    <source>
        <dbReference type="Pfam" id="PF01488"/>
    </source>
</evidence>
<dbReference type="CDD" id="cd01065">
    <property type="entry name" value="NAD_bind_Shikimate_DH"/>
    <property type="match status" value="1"/>
</dbReference>
<dbReference type="Pfam" id="PF08501">
    <property type="entry name" value="Shikimate_dh_N"/>
    <property type="match status" value="1"/>
</dbReference>
<feature type="domain" description="SDH C-terminal" evidence="8">
    <location>
        <begin position="222"/>
        <end position="250"/>
    </location>
</feature>
<dbReference type="InterPro" id="IPR041121">
    <property type="entry name" value="SDH_C"/>
</dbReference>
<dbReference type="UniPathway" id="UPA00053">
    <property type="reaction ID" value="UER00087"/>
</dbReference>
<proteinExistence type="predicted"/>
<dbReference type="GO" id="GO:0005829">
    <property type="term" value="C:cytosol"/>
    <property type="evidence" value="ECO:0007669"/>
    <property type="project" value="TreeGrafter"/>
</dbReference>
<evidence type="ECO:0000313" key="9">
    <source>
        <dbReference type="EMBL" id="SUZ68868.1"/>
    </source>
</evidence>
<dbReference type="InterPro" id="IPR011342">
    <property type="entry name" value="Shikimate_DH"/>
</dbReference>
<dbReference type="Pfam" id="PF18317">
    <property type="entry name" value="SDH_C"/>
    <property type="match status" value="1"/>
</dbReference>
<evidence type="ECO:0000256" key="4">
    <source>
        <dbReference type="ARBA" id="ARBA00023002"/>
    </source>
</evidence>